<dbReference type="Proteomes" id="UP000193778">
    <property type="component" value="Unassembled WGS sequence"/>
</dbReference>
<accession>A0A1X6YG21</accession>
<dbReference type="RefSeq" id="WP_234995122.1">
    <property type="nucleotide sequence ID" value="NZ_FWFP01000002.1"/>
</dbReference>
<feature type="transmembrane region" description="Helical" evidence="2">
    <location>
        <begin position="235"/>
        <end position="253"/>
    </location>
</feature>
<feature type="transmembrane region" description="Helical" evidence="2">
    <location>
        <begin position="123"/>
        <end position="146"/>
    </location>
</feature>
<proteinExistence type="predicted"/>
<dbReference type="GO" id="GO:0006596">
    <property type="term" value="P:polyamine biosynthetic process"/>
    <property type="evidence" value="ECO:0007669"/>
    <property type="project" value="UniProtKB-KW"/>
</dbReference>
<gene>
    <name evidence="3" type="ORF">RUM8411_00684</name>
</gene>
<dbReference type="SUPFAM" id="SSF53335">
    <property type="entry name" value="S-adenosyl-L-methionine-dependent methyltransferases"/>
    <property type="match status" value="1"/>
</dbReference>
<feature type="transmembrane region" description="Helical" evidence="2">
    <location>
        <begin position="190"/>
        <end position="214"/>
    </location>
</feature>
<evidence type="ECO:0000256" key="2">
    <source>
        <dbReference type="SAM" id="Phobius"/>
    </source>
</evidence>
<dbReference type="EMBL" id="FWFP01000002">
    <property type="protein sequence ID" value="SLN19774.1"/>
    <property type="molecule type" value="Genomic_DNA"/>
</dbReference>
<dbReference type="NCBIfam" id="NF037959">
    <property type="entry name" value="MFS_SpdSyn"/>
    <property type="match status" value="1"/>
</dbReference>
<feature type="transmembrane region" description="Helical" evidence="2">
    <location>
        <begin position="12"/>
        <end position="36"/>
    </location>
</feature>
<dbReference type="Gene3D" id="3.40.50.150">
    <property type="entry name" value="Vaccinia Virus protein VP39"/>
    <property type="match status" value="1"/>
</dbReference>
<feature type="transmembrane region" description="Helical" evidence="2">
    <location>
        <begin position="430"/>
        <end position="448"/>
    </location>
</feature>
<evidence type="ECO:0000313" key="4">
    <source>
        <dbReference type="Proteomes" id="UP000193778"/>
    </source>
</evidence>
<keyword evidence="1" id="KW-0620">Polyamine biosynthesis</keyword>
<keyword evidence="2" id="KW-0472">Membrane</keyword>
<sequence length="734" mass="80062">MSISSMGYSDRVWIRTATIVTFTLTIFVSASLLFFVQPLYAKLVLPKIGGAPAVWTTAMLFFQVVLIFGYLYAHLLTKWLPLRWQLLTHVLFWLTALTFLPLSTSESWSYDASQSTALQTLELFALGVGLPFAVLSANAPLLQAWYTRSGGPSADDPYFLYSASNVGSLLALLAFPLLADPFLGAREISYVWFVGFVVFGGLLIFCGMLAMQGARQTLVSTAAQTSSHGLSAKQIAVWIGVAFVPSSLMLSITTKVSTDLGSMPLIWVIPLAVYIMSFIVAFAKWERLTTAGLQVPTLLALACGAVLLSDTVRQEAAPIVILAYVPVLFVIALFAHRLLFELRPPAEHLTVFYIALSVGGALGGLFNSIIAPVAFSQEIEAQFTLILAAALFLLRPWTFSPRHITIACLASVPVLLVFGTIGNLDVLGHGLLRASAAFITLATVLWLFRDYALRIVAVIAVVMVPSFRATDGAMLQDRSFFGTHSVYSENGLRIYNNGTTTHGVQREEDYGRRPTPMSYYHPDGPMAQVITSEFGAQADQIGIVGLGIGALACYKKPSQTWAFFEIDAMVESVARNPALFSYLSECAPNSKTHLGDARIVLAQKEFEFDILVLDAYSSDAIPMHLVTKEAVQMYSDRLSSDGVLVFHISNRYYNLATPLARIAHSLGLHGAAHAHVVDDEALKQGAASSVVVIMSPDHSRIDSFLNQGNWVPLTADHKTPWTDDRANLLSALKW</sequence>
<dbReference type="AlphaFoldDB" id="A0A1X6YG21"/>
<dbReference type="PANTHER" id="PTHR43317">
    <property type="entry name" value="THERMOSPERMINE SYNTHASE ACAULIS5"/>
    <property type="match status" value="1"/>
</dbReference>
<keyword evidence="2" id="KW-1133">Transmembrane helix</keyword>
<feature type="transmembrane region" description="Helical" evidence="2">
    <location>
        <begin position="48"/>
        <end position="72"/>
    </location>
</feature>
<feature type="transmembrane region" description="Helical" evidence="2">
    <location>
        <begin position="455"/>
        <end position="475"/>
    </location>
</feature>
<feature type="transmembrane region" description="Helical" evidence="2">
    <location>
        <begin position="158"/>
        <end position="178"/>
    </location>
</feature>
<feature type="transmembrane region" description="Helical" evidence="2">
    <location>
        <begin position="404"/>
        <end position="424"/>
    </location>
</feature>
<feature type="transmembrane region" description="Helical" evidence="2">
    <location>
        <begin position="351"/>
        <end position="375"/>
    </location>
</feature>
<protein>
    <submittedName>
        <fullName evidence="3">Spermidine synthase</fullName>
    </submittedName>
</protein>
<feature type="transmembrane region" description="Helical" evidence="2">
    <location>
        <begin position="265"/>
        <end position="283"/>
    </location>
</feature>
<feature type="transmembrane region" description="Helical" evidence="2">
    <location>
        <begin position="381"/>
        <end position="397"/>
    </location>
</feature>
<dbReference type="InterPro" id="IPR029063">
    <property type="entry name" value="SAM-dependent_MTases_sf"/>
</dbReference>
<feature type="transmembrane region" description="Helical" evidence="2">
    <location>
        <begin position="84"/>
        <end position="103"/>
    </location>
</feature>
<keyword evidence="4" id="KW-1185">Reference proteome</keyword>
<evidence type="ECO:0000313" key="3">
    <source>
        <dbReference type="EMBL" id="SLN19774.1"/>
    </source>
</evidence>
<keyword evidence="2" id="KW-0812">Transmembrane</keyword>
<reference evidence="4" key="1">
    <citation type="submission" date="2017-03" db="EMBL/GenBank/DDBJ databases">
        <authorList>
            <person name="Rodrigo-Torres L."/>
            <person name="Arahal R.D."/>
            <person name="Lucena T."/>
        </authorList>
    </citation>
    <scope>NUCLEOTIDE SEQUENCE [LARGE SCALE GENOMIC DNA]</scope>
    <source>
        <strain evidence="4">CECT 8411</strain>
    </source>
</reference>
<feature type="transmembrane region" description="Helical" evidence="2">
    <location>
        <begin position="290"/>
        <end position="309"/>
    </location>
</feature>
<organism evidence="3 4">
    <name type="scientific">Ruegeria meonggei</name>
    <dbReference type="NCBI Taxonomy" id="1446476"/>
    <lineage>
        <taxon>Bacteria</taxon>
        <taxon>Pseudomonadati</taxon>
        <taxon>Pseudomonadota</taxon>
        <taxon>Alphaproteobacteria</taxon>
        <taxon>Rhodobacterales</taxon>
        <taxon>Roseobacteraceae</taxon>
        <taxon>Ruegeria</taxon>
    </lineage>
</organism>
<feature type="transmembrane region" description="Helical" evidence="2">
    <location>
        <begin position="321"/>
        <end position="339"/>
    </location>
</feature>
<dbReference type="PANTHER" id="PTHR43317:SF1">
    <property type="entry name" value="THERMOSPERMINE SYNTHASE ACAULIS5"/>
    <property type="match status" value="1"/>
</dbReference>
<name>A0A1X6YG21_9RHOB</name>
<evidence type="ECO:0000256" key="1">
    <source>
        <dbReference type="ARBA" id="ARBA00023115"/>
    </source>
</evidence>